<proteinExistence type="predicted"/>
<dbReference type="Proteomes" id="UP001250214">
    <property type="component" value="Unassembled WGS sequence"/>
</dbReference>
<dbReference type="InterPro" id="IPR036388">
    <property type="entry name" value="WH-like_DNA-bd_sf"/>
</dbReference>
<dbReference type="GO" id="GO:0003908">
    <property type="term" value="F:methylated-DNA-[protein]-cysteine S-methyltransferase activity"/>
    <property type="evidence" value="ECO:0007669"/>
    <property type="project" value="UniProtKB-EC"/>
</dbReference>
<dbReference type="Pfam" id="PF01035">
    <property type="entry name" value="DNA_binding_1"/>
    <property type="match status" value="1"/>
</dbReference>
<dbReference type="PROSITE" id="PS00374">
    <property type="entry name" value="MGMT"/>
    <property type="match status" value="1"/>
</dbReference>
<keyword evidence="5" id="KW-0234">DNA repair</keyword>
<dbReference type="EMBL" id="JAVLVT010000006">
    <property type="protein sequence ID" value="MDS1271664.1"/>
    <property type="molecule type" value="Genomic_DNA"/>
</dbReference>
<evidence type="ECO:0000256" key="1">
    <source>
        <dbReference type="ARBA" id="ARBA00001286"/>
    </source>
</evidence>
<dbReference type="InterPro" id="IPR036631">
    <property type="entry name" value="MGMT_N_sf"/>
</dbReference>
<dbReference type="PANTHER" id="PTHR10815:SF13">
    <property type="entry name" value="METHYLATED-DNA--PROTEIN-CYSTEINE METHYLTRANSFERASE"/>
    <property type="match status" value="1"/>
</dbReference>
<name>A0ABU2H8P3_9ACTN</name>
<evidence type="ECO:0000259" key="8">
    <source>
        <dbReference type="Pfam" id="PF01035"/>
    </source>
</evidence>
<feature type="region of interest" description="Disordered" evidence="7">
    <location>
        <begin position="1"/>
        <end position="22"/>
    </location>
</feature>
<reference evidence="11" key="1">
    <citation type="submission" date="2023-07" db="EMBL/GenBank/DDBJ databases">
        <title>Novel species in the genus Lipingzhangella isolated from Sambhar Salt Lake.</title>
        <authorList>
            <person name="Jiya N."/>
            <person name="Kajale S."/>
            <person name="Sharma A."/>
        </authorList>
    </citation>
    <scope>NUCLEOTIDE SEQUENCE [LARGE SCALE GENOMIC DNA]</scope>
    <source>
        <strain evidence="11">LS1_29</strain>
    </source>
</reference>
<dbReference type="Gene3D" id="1.10.10.10">
    <property type="entry name" value="Winged helix-like DNA-binding domain superfamily/Winged helix DNA-binding domain"/>
    <property type="match status" value="1"/>
</dbReference>
<feature type="domain" description="Methylguanine DNA methyltransferase ribonuclease-like" evidence="9">
    <location>
        <begin position="69"/>
        <end position="139"/>
    </location>
</feature>
<organism evidence="10 11">
    <name type="scientific">Lipingzhangella rawalii</name>
    <dbReference type="NCBI Taxonomy" id="2055835"/>
    <lineage>
        <taxon>Bacteria</taxon>
        <taxon>Bacillati</taxon>
        <taxon>Actinomycetota</taxon>
        <taxon>Actinomycetes</taxon>
        <taxon>Streptosporangiales</taxon>
        <taxon>Nocardiopsidaceae</taxon>
        <taxon>Lipingzhangella</taxon>
    </lineage>
</organism>
<evidence type="ECO:0000256" key="3">
    <source>
        <dbReference type="ARBA" id="ARBA00022679"/>
    </source>
</evidence>
<keyword evidence="2 10" id="KW-0489">Methyltransferase</keyword>
<dbReference type="InterPro" id="IPR008332">
    <property type="entry name" value="MethylG_MeTrfase_N"/>
</dbReference>
<evidence type="ECO:0000256" key="5">
    <source>
        <dbReference type="ARBA" id="ARBA00023204"/>
    </source>
</evidence>
<feature type="compositionally biased region" description="Polar residues" evidence="7">
    <location>
        <begin position="1"/>
        <end position="10"/>
    </location>
</feature>
<dbReference type="PANTHER" id="PTHR10815">
    <property type="entry name" value="METHYLATED-DNA--PROTEIN-CYSTEINE METHYLTRANSFERASE"/>
    <property type="match status" value="1"/>
</dbReference>
<dbReference type="EC" id="2.1.1.63" evidence="10"/>
<dbReference type="Gene3D" id="3.30.160.70">
    <property type="entry name" value="Methylated DNA-protein cysteine methyltransferase domain"/>
    <property type="match status" value="1"/>
</dbReference>
<protein>
    <submittedName>
        <fullName evidence="10">Methylated-DNA--[protein]-cysteine S-methyltransferase</fullName>
        <ecNumber evidence="10">2.1.1.63</ecNumber>
    </submittedName>
</protein>
<dbReference type="RefSeq" id="WP_310913207.1">
    <property type="nucleotide sequence ID" value="NZ_JAVLVT010000006.1"/>
</dbReference>
<dbReference type="NCBIfam" id="TIGR00589">
    <property type="entry name" value="ogt"/>
    <property type="match status" value="1"/>
</dbReference>
<evidence type="ECO:0000256" key="4">
    <source>
        <dbReference type="ARBA" id="ARBA00022763"/>
    </source>
</evidence>
<keyword evidence="4" id="KW-0227">DNA damage</keyword>
<dbReference type="Pfam" id="PF02870">
    <property type="entry name" value="Methyltransf_1N"/>
    <property type="match status" value="1"/>
</dbReference>
<dbReference type="GO" id="GO:0032259">
    <property type="term" value="P:methylation"/>
    <property type="evidence" value="ECO:0007669"/>
    <property type="project" value="UniProtKB-KW"/>
</dbReference>
<dbReference type="SUPFAM" id="SSF53155">
    <property type="entry name" value="Methylated DNA-protein cysteine methyltransferase domain"/>
    <property type="match status" value="1"/>
</dbReference>
<comment type="catalytic activity">
    <reaction evidence="6">
        <text>a 6-O-methyl-2'-deoxyguanosine in DNA + L-cysteinyl-[protein] = S-methyl-L-cysteinyl-[protein] + a 2'-deoxyguanosine in DNA</text>
        <dbReference type="Rhea" id="RHEA:24000"/>
        <dbReference type="Rhea" id="RHEA-COMP:10131"/>
        <dbReference type="Rhea" id="RHEA-COMP:10132"/>
        <dbReference type="Rhea" id="RHEA-COMP:11367"/>
        <dbReference type="Rhea" id="RHEA-COMP:11368"/>
        <dbReference type="ChEBI" id="CHEBI:29950"/>
        <dbReference type="ChEBI" id="CHEBI:82612"/>
        <dbReference type="ChEBI" id="CHEBI:85445"/>
        <dbReference type="ChEBI" id="CHEBI:85448"/>
        <dbReference type="EC" id="2.1.1.63"/>
    </reaction>
</comment>
<dbReference type="CDD" id="cd06445">
    <property type="entry name" value="ATase"/>
    <property type="match status" value="1"/>
</dbReference>
<dbReference type="InterPro" id="IPR036217">
    <property type="entry name" value="MethylDNA_cys_MeTrfase_DNAb"/>
</dbReference>
<keyword evidence="3 10" id="KW-0808">Transferase</keyword>
<dbReference type="SUPFAM" id="SSF46767">
    <property type="entry name" value="Methylated DNA-protein cysteine methyltransferase, C-terminal domain"/>
    <property type="match status" value="1"/>
</dbReference>
<evidence type="ECO:0000256" key="2">
    <source>
        <dbReference type="ARBA" id="ARBA00022603"/>
    </source>
</evidence>
<sequence>MTGRQDNGTSDAPGPACSTDDSGDLFALLRATTPHRVQLTGGETAAQDTSTGLSGDLRDPLPHDAVVGSVETPVGFLTLGLTARGVAACSFEAEDQVAARLGRSLPNVGRAEARLDPVRSELAAYFEGRLRSFTVPLDLRLASDFGKVVLRSLLDVGYGETTTERELAQRSGQANARRAVVNTVRTNPLCVLLPCHRVVPDDYPQRLGGYAGGGEAKQYLLNLEETRIRRRSGAGAVRSGPG</sequence>
<evidence type="ECO:0000259" key="9">
    <source>
        <dbReference type="Pfam" id="PF02870"/>
    </source>
</evidence>
<evidence type="ECO:0000256" key="7">
    <source>
        <dbReference type="SAM" id="MobiDB-lite"/>
    </source>
</evidence>
<comment type="catalytic activity">
    <reaction evidence="1">
        <text>a 4-O-methyl-thymidine in DNA + L-cysteinyl-[protein] = a thymidine in DNA + S-methyl-L-cysteinyl-[protein]</text>
        <dbReference type="Rhea" id="RHEA:53428"/>
        <dbReference type="Rhea" id="RHEA-COMP:10131"/>
        <dbReference type="Rhea" id="RHEA-COMP:10132"/>
        <dbReference type="Rhea" id="RHEA-COMP:13555"/>
        <dbReference type="Rhea" id="RHEA-COMP:13556"/>
        <dbReference type="ChEBI" id="CHEBI:29950"/>
        <dbReference type="ChEBI" id="CHEBI:82612"/>
        <dbReference type="ChEBI" id="CHEBI:137386"/>
        <dbReference type="ChEBI" id="CHEBI:137387"/>
        <dbReference type="EC" id="2.1.1.63"/>
    </reaction>
</comment>
<dbReference type="InterPro" id="IPR001497">
    <property type="entry name" value="MethylDNA_cys_MeTrfase_AS"/>
</dbReference>
<keyword evidence="11" id="KW-1185">Reference proteome</keyword>
<evidence type="ECO:0000256" key="6">
    <source>
        <dbReference type="ARBA" id="ARBA00049348"/>
    </source>
</evidence>
<accession>A0ABU2H8P3</accession>
<evidence type="ECO:0000313" key="11">
    <source>
        <dbReference type="Proteomes" id="UP001250214"/>
    </source>
</evidence>
<dbReference type="InterPro" id="IPR014048">
    <property type="entry name" value="MethylDNA_cys_MeTrfase_DNA-bd"/>
</dbReference>
<feature type="domain" description="Methylated-DNA-[protein]-cysteine S-methyltransferase DNA binding" evidence="8">
    <location>
        <begin position="145"/>
        <end position="225"/>
    </location>
</feature>
<gene>
    <name evidence="10" type="ORF">RIF23_15320</name>
</gene>
<evidence type="ECO:0000313" key="10">
    <source>
        <dbReference type="EMBL" id="MDS1271664.1"/>
    </source>
</evidence>
<comment type="caution">
    <text evidence="10">The sequence shown here is derived from an EMBL/GenBank/DDBJ whole genome shotgun (WGS) entry which is preliminary data.</text>
</comment>